<dbReference type="PROSITE" id="PS50235">
    <property type="entry name" value="USP_3"/>
    <property type="match status" value="1"/>
</dbReference>
<dbReference type="InterPro" id="IPR018200">
    <property type="entry name" value="USP_CS"/>
</dbReference>
<dbReference type="PROSITE" id="PS00973">
    <property type="entry name" value="USP_2"/>
    <property type="match status" value="1"/>
</dbReference>
<dbReference type="InterPro" id="IPR038765">
    <property type="entry name" value="Papain-like_cys_pep_sf"/>
</dbReference>
<dbReference type="Gene3D" id="3.90.70.10">
    <property type="entry name" value="Cysteine proteinases"/>
    <property type="match status" value="1"/>
</dbReference>
<dbReference type="InterPro" id="IPR050164">
    <property type="entry name" value="Peptidase_C19"/>
</dbReference>
<dbReference type="GO" id="GO:0005829">
    <property type="term" value="C:cytosol"/>
    <property type="evidence" value="ECO:0007669"/>
    <property type="project" value="TreeGrafter"/>
</dbReference>
<evidence type="ECO:0000313" key="4">
    <source>
        <dbReference type="Proteomes" id="UP000503349"/>
    </source>
</evidence>
<feature type="region of interest" description="Disordered" evidence="1">
    <location>
        <begin position="56"/>
        <end position="85"/>
    </location>
</feature>
<feature type="compositionally biased region" description="Basic and acidic residues" evidence="1">
    <location>
        <begin position="58"/>
        <end position="72"/>
    </location>
</feature>
<dbReference type="InterPro" id="IPR028889">
    <property type="entry name" value="USP"/>
</dbReference>
<dbReference type="CDD" id="cd02257">
    <property type="entry name" value="Peptidase_C19"/>
    <property type="match status" value="1"/>
</dbReference>
<dbReference type="GO" id="GO:0004843">
    <property type="term" value="F:cysteine-type deubiquitinase activity"/>
    <property type="evidence" value="ECO:0007669"/>
    <property type="project" value="InterPro"/>
</dbReference>
<organism evidence="3 4">
    <name type="scientific">Channa argus</name>
    <name type="common">Northern snakehead</name>
    <name type="synonym">Ophicephalus argus</name>
    <dbReference type="NCBI Taxonomy" id="215402"/>
    <lineage>
        <taxon>Eukaryota</taxon>
        <taxon>Metazoa</taxon>
        <taxon>Chordata</taxon>
        <taxon>Craniata</taxon>
        <taxon>Vertebrata</taxon>
        <taxon>Euteleostomi</taxon>
        <taxon>Actinopterygii</taxon>
        <taxon>Neopterygii</taxon>
        <taxon>Teleostei</taxon>
        <taxon>Neoteleostei</taxon>
        <taxon>Acanthomorphata</taxon>
        <taxon>Anabantaria</taxon>
        <taxon>Anabantiformes</taxon>
        <taxon>Channoidei</taxon>
        <taxon>Channidae</taxon>
        <taxon>Channa</taxon>
    </lineage>
</organism>
<feature type="compositionally biased region" description="Low complexity" evidence="1">
    <location>
        <begin position="383"/>
        <end position="395"/>
    </location>
</feature>
<feature type="region of interest" description="Disordered" evidence="1">
    <location>
        <begin position="1"/>
        <end position="39"/>
    </location>
</feature>
<evidence type="ECO:0000259" key="2">
    <source>
        <dbReference type="PROSITE" id="PS50235"/>
    </source>
</evidence>
<dbReference type="GO" id="GO:0000082">
    <property type="term" value="P:G1/S transition of mitotic cell cycle"/>
    <property type="evidence" value="ECO:0007669"/>
    <property type="project" value="TreeGrafter"/>
</dbReference>
<accession>A0A6G1QMM9</accession>
<feature type="compositionally biased region" description="Basic and acidic residues" evidence="1">
    <location>
        <begin position="369"/>
        <end position="378"/>
    </location>
</feature>
<sequence length="409" mass="46288">MVLKKENSPSSVSSRRDVPSEAPTTTTTAAESSKAKKSRRRCKCFGLWRRKTKLVPLQKDERDKRTHQKPQESNETQVDDSQEPGHQEVWLGSFMDIVRCHHSVDVLHKLQVLLSFKDIISVHAQEFQDISQKDAHEFLTSVLDQMRDLTPLLSETAAMLGLTYNCPVREHLVFKMQNTRMCNSCGFSSMTFEDFTHLSLNLLPGASVQEMLEEYLTETELEYRCDCGASTSWQQYRFVTLPRVLILHVKRFHFTPLLHLVKLCHPILLFRELMLTSSQANVWYTLVSVISHLGPGGNAGHYISDGVHPEVDVFDPADRWLSYNDSIVTETTGATVFKKCMKTAYILFYQRQVVELRITGTSRKFPSSEEFIRRDSEAGARPSCSSSSSSSSSSSHTAQAASHGFAGRL</sequence>
<proteinExistence type="predicted"/>
<dbReference type="SUPFAM" id="SSF54001">
    <property type="entry name" value="Cysteine proteinases"/>
    <property type="match status" value="1"/>
</dbReference>
<name>A0A6G1QMM9_CHAAH</name>
<gene>
    <name evidence="3" type="ORF">EXN66_Car019493</name>
</gene>
<dbReference type="GO" id="GO:0016579">
    <property type="term" value="P:protein deubiquitination"/>
    <property type="evidence" value="ECO:0007669"/>
    <property type="project" value="InterPro"/>
</dbReference>
<keyword evidence="4" id="KW-1185">Reference proteome</keyword>
<protein>
    <submittedName>
        <fullName evidence="3">Ubiquitin carboxyl-terminal hydrolase 37</fullName>
    </submittedName>
</protein>
<dbReference type="AlphaFoldDB" id="A0A6G1QMM9"/>
<reference evidence="3 4" key="1">
    <citation type="submission" date="2019-02" db="EMBL/GenBank/DDBJ databases">
        <title>Opniocepnalus argus genome.</title>
        <authorList>
            <person name="Zhou C."/>
            <person name="Xiao S."/>
        </authorList>
    </citation>
    <scope>NUCLEOTIDE SEQUENCE [LARGE SCALE GENOMIC DNA]</scope>
    <source>
        <strain evidence="3">OARG1902GOOAL</strain>
        <tissue evidence="3">Muscle</tissue>
    </source>
</reference>
<evidence type="ECO:0000256" key="1">
    <source>
        <dbReference type="SAM" id="MobiDB-lite"/>
    </source>
</evidence>
<keyword evidence="3" id="KW-0378">Hydrolase</keyword>
<feature type="compositionally biased region" description="Low complexity" evidence="1">
    <location>
        <begin position="20"/>
        <end position="32"/>
    </location>
</feature>
<dbReference type="EMBL" id="CM015730">
    <property type="protein sequence ID" value="KAF3703805.1"/>
    <property type="molecule type" value="Genomic_DNA"/>
</dbReference>
<dbReference type="PANTHER" id="PTHR24006:SF915">
    <property type="entry name" value="UBIQUITIN CARBOXYL-TERMINAL HYDROLASE-RELATED"/>
    <property type="match status" value="1"/>
</dbReference>
<dbReference type="GO" id="GO:0005634">
    <property type="term" value="C:nucleus"/>
    <property type="evidence" value="ECO:0007669"/>
    <property type="project" value="TreeGrafter"/>
</dbReference>
<reference evidence="4" key="2">
    <citation type="submission" date="2019-02" db="EMBL/GenBank/DDBJ databases">
        <title>Opniocepnalus argus Var Kimnra genome.</title>
        <authorList>
            <person name="Zhou C."/>
            <person name="Xiao S."/>
        </authorList>
    </citation>
    <scope>NUCLEOTIDE SEQUENCE [LARGE SCALE GENOMIC DNA]</scope>
</reference>
<feature type="region of interest" description="Disordered" evidence="1">
    <location>
        <begin position="369"/>
        <end position="409"/>
    </location>
</feature>
<evidence type="ECO:0000313" key="3">
    <source>
        <dbReference type="EMBL" id="KAF3703805.1"/>
    </source>
</evidence>
<dbReference type="Pfam" id="PF00443">
    <property type="entry name" value="UCH"/>
    <property type="match status" value="1"/>
</dbReference>
<dbReference type="PANTHER" id="PTHR24006">
    <property type="entry name" value="UBIQUITIN CARBOXYL-TERMINAL HYDROLASE"/>
    <property type="match status" value="1"/>
</dbReference>
<feature type="domain" description="USP" evidence="2">
    <location>
        <begin position="33"/>
        <end position="352"/>
    </location>
</feature>
<dbReference type="Proteomes" id="UP000503349">
    <property type="component" value="Chromosome 19"/>
</dbReference>
<dbReference type="InterPro" id="IPR001394">
    <property type="entry name" value="Peptidase_C19_UCH"/>
</dbReference>